<dbReference type="SMART" id="SM00339">
    <property type="entry name" value="FH"/>
    <property type="match status" value="1"/>
</dbReference>
<dbReference type="CDD" id="cd00059">
    <property type="entry name" value="FH_FOX"/>
    <property type="match status" value="1"/>
</dbReference>
<dbReference type="Pfam" id="PF00250">
    <property type="entry name" value="Forkhead"/>
    <property type="match status" value="1"/>
</dbReference>
<dbReference type="OrthoDB" id="5954824at2759"/>
<dbReference type="GO" id="GO:0030154">
    <property type="term" value="P:cell differentiation"/>
    <property type="evidence" value="ECO:0007669"/>
    <property type="project" value="TreeGrafter"/>
</dbReference>
<evidence type="ECO:0000256" key="3">
    <source>
        <dbReference type="SAM" id="MobiDB-lite"/>
    </source>
</evidence>
<feature type="compositionally biased region" description="Basic and acidic residues" evidence="3">
    <location>
        <begin position="175"/>
        <end position="199"/>
    </location>
</feature>
<evidence type="ECO:0000259" key="4">
    <source>
        <dbReference type="PROSITE" id="PS50039"/>
    </source>
</evidence>
<dbReference type="InterPro" id="IPR050211">
    <property type="entry name" value="FOX_domain-containing"/>
</dbReference>
<keyword evidence="1 2" id="KW-0238">DNA-binding</keyword>
<dbReference type="GO" id="GO:0000978">
    <property type="term" value="F:RNA polymerase II cis-regulatory region sequence-specific DNA binding"/>
    <property type="evidence" value="ECO:0007669"/>
    <property type="project" value="TreeGrafter"/>
</dbReference>
<feature type="DNA-binding region" description="Fork-head" evidence="2">
    <location>
        <begin position="75"/>
        <end position="170"/>
    </location>
</feature>
<feature type="region of interest" description="Disordered" evidence="3">
    <location>
        <begin position="167"/>
        <end position="214"/>
    </location>
</feature>
<dbReference type="PANTHER" id="PTHR11829:SF343">
    <property type="entry name" value="FORK-HEAD DOMAIN-CONTAINING PROTEIN"/>
    <property type="match status" value="1"/>
</dbReference>
<dbReference type="GO" id="GO:0005634">
    <property type="term" value="C:nucleus"/>
    <property type="evidence" value="ECO:0007669"/>
    <property type="project" value="UniProtKB-SubCell"/>
</dbReference>
<evidence type="ECO:0000256" key="1">
    <source>
        <dbReference type="ARBA" id="ARBA00023125"/>
    </source>
</evidence>
<sequence>MSHSITPVQLPRNFPGEGSVQHPPLGYVPIAEHFAFDQVCEDEISAYLRTKWSSDFRFQLHAGSPMNLWALDENQAPFPIDVLIQLAINGSVTKLLGVAEIFSTVEDHFIYYRALSRNDGWKHSIRHALAFKSIYKKVLRTPDRPGRGNLWTLDIVADRINPYKRLRRRKRKTRQRYDDRNRKGHDRDFDNSASHKDDYSGDDSADSVYGHDDGEMHAEYDSVDASPVADGGTAHFQPRALSSHVTQAPHPSFQYFANHASFPCPSVAQIHESVAVPFNHTGHVPAFLSFPASAPMAYPPQRALENEYSAGQCGSTHQYAQDYTSGNFLDSSSEGLTTRMCSGIVYNEYGIPSTLPGIYSDYPRRTSIPPESCSTVSPGILQVGGNIQMRTEEGMQPPWSAQMSYVPYHPVHQPIVSPRPTHHSGDLFPLSAFPAPAHDRPHTGRAFEHMRFI</sequence>
<dbReference type="PANTHER" id="PTHR11829">
    <property type="entry name" value="FORKHEAD BOX PROTEIN"/>
    <property type="match status" value="1"/>
</dbReference>
<evidence type="ECO:0000313" key="5">
    <source>
        <dbReference type="EMBL" id="KIY46669.1"/>
    </source>
</evidence>
<keyword evidence="2" id="KW-0539">Nucleus</keyword>
<dbReference type="AlphaFoldDB" id="A0A0D7A8G1"/>
<name>A0A0D7A8G1_9AGAR</name>
<feature type="domain" description="Fork-head" evidence="4">
    <location>
        <begin position="75"/>
        <end position="170"/>
    </location>
</feature>
<dbReference type="GO" id="GO:0000981">
    <property type="term" value="F:DNA-binding transcription factor activity, RNA polymerase II-specific"/>
    <property type="evidence" value="ECO:0007669"/>
    <property type="project" value="TreeGrafter"/>
</dbReference>
<dbReference type="InterPro" id="IPR036390">
    <property type="entry name" value="WH_DNA-bd_sf"/>
</dbReference>
<gene>
    <name evidence="5" type="ORF">FISHEDRAFT_75378</name>
</gene>
<dbReference type="PROSITE" id="PS50039">
    <property type="entry name" value="FORK_HEAD_3"/>
    <property type="match status" value="1"/>
</dbReference>
<organism evidence="5 6">
    <name type="scientific">Fistulina hepatica ATCC 64428</name>
    <dbReference type="NCBI Taxonomy" id="1128425"/>
    <lineage>
        <taxon>Eukaryota</taxon>
        <taxon>Fungi</taxon>
        <taxon>Dikarya</taxon>
        <taxon>Basidiomycota</taxon>
        <taxon>Agaricomycotina</taxon>
        <taxon>Agaricomycetes</taxon>
        <taxon>Agaricomycetidae</taxon>
        <taxon>Agaricales</taxon>
        <taxon>Fistulinaceae</taxon>
        <taxon>Fistulina</taxon>
    </lineage>
</organism>
<comment type="subcellular location">
    <subcellularLocation>
        <location evidence="2">Nucleus</location>
    </subcellularLocation>
</comment>
<dbReference type="EMBL" id="KN882025">
    <property type="protein sequence ID" value="KIY46669.1"/>
    <property type="molecule type" value="Genomic_DNA"/>
</dbReference>
<dbReference type="InterPro" id="IPR001766">
    <property type="entry name" value="Fork_head_dom"/>
</dbReference>
<dbReference type="Gene3D" id="1.10.10.10">
    <property type="entry name" value="Winged helix-like DNA-binding domain superfamily/Winged helix DNA-binding domain"/>
    <property type="match status" value="1"/>
</dbReference>
<keyword evidence="6" id="KW-1185">Reference proteome</keyword>
<dbReference type="PRINTS" id="PR00053">
    <property type="entry name" value="FORKHEAD"/>
</dbReference>
<dbReference type="Proteomes" id="UP000054144">
    <property type="component" value="Unassembled WGS sequence"/>
</dbReference>
<dbReference type="InterPro" id="IPR036388">
    <property type="entry name" value="WH-like_DNA-bd_sf"/>
</dbReference>
<reference evidence="5 6" key="1">
    <citation type="journal article" date="2015" name="Fungal Genet. Biol.">
        <title>Evolution of novel wood decay mechanisms in Agaricales revealed by the genome sequences of Fistulina hepatica and Cylindrobasidium torrendii.</title>
        <authorList>
            <person name="Floudas D."/>
            <person name="Held B.W."/>
            <person name="Riley R."/>
            <person name="Nagy L.G."/>
            <person name="Koehler G."/>
            <person name="Ransdell A.S."/>
            <person name="Younus H."/>
            <person name="Chow J."/>
            <person name="Chiniquy J."/>
            <person name="Lipzen A."/>
            <person name="Tritt A."/>
            <person name="Sun H."/>
            <person name="Haridas S."/>
            <person name="LaButti K."/>
            <person name="Ohm R.A."/>
            <person name="Kues U."/>
            <person name="Blanchette R.A."/>
            <person name="Grigoriev I.V."/>
            <person name="Minto R.E."/>
            <person name="Hibbett D.S."/>
        </authorList>
    </citation>
    <scope>NUCLEOTIDE SEQUENCE [LARGE SCALE GENOMIC DNA]</scope>
    <source>
        <strain evidence="5 6">ATCC 64428</strain>
    </source>
</reference>
<protein>
    <recommendedName>
        <fullName evidence="4">Fork-head domain-containing protein</fullName>
    </recommendedName>
</protein>
<accession>A0A0D7A8G1</accession>
<evidence type="ECO:0000256" key="2">
    <source>
        <dbReference type="PROSITE-ProRule" id="PRU00089"/>
    </source>
</evidence>
<evidence type="ECO:0000313" key="6">
    <source>
        <dbReference type="Proteomes" id="UP000054144"/>
    </source>
</evidence>
<dbReference type="GO" id="GO:0009653">
    <property type="term" value="P:anatomical structure morphogenesis"/>
    <property type="evidence" value="ECO:0007669"/>
    <property type="project" value="TreeGrafter"/>
</dbReference>
<dbReference type="SUPFAM" id="SSF46785">
    <property type="entry name" value="Winged helix' DNA-binding domain"/>
    <property type="match status" value="1"/>
</dbReference>
<proteinExistence type="predicted"/>